<keyword evidence="2" id="KW-1133">Transmembrane helix</keyword>
<evidence type="ECO:0000256" key="2">
    <source>
        <dbReference type="SAM" id="Phobius"/>
    </source>
</evidence>
<gene>
    <name evidence="3" type="ORF">GCM10010185_07640</name>
</gene>
<evidence type="ECO:0000313" key="3">
    <source>
        <dbReference type="EMBL" id="GGP38606.1"/>
    </source>
</evidence>
<dbReference type="Proteomes" id="UP000639606">
    <property type="component" value="Unassembled WGS sequence"/>
</dbReference>
<feature type="region of interest" description="Disordered" evidence="1">
    <location>
        <begin position="42"/>
        <end position="68"/>
    </location>
</feature>
<dbReference type="EMBL" id="BMRG01000001">
    <property type="protein sequence ID" value="GGP38606.1"/>
    <property type="molecule type" value="Genomic_DNA"/>
</dbReference>
<reference evidence="3" key="1">
    <citation type="journal article" date="2014" name="Int. J. Syst. Evol. Microbiol.">
        <title>Complete genome sequence of Corynebacterium casei LMG S-19264T (=DSM 44701T), isolated from a smear-ripened cheese.</title>
        <authorList>
            <consortium name="US DOE Joint Genome Institute (JGI-PGF)"/>
            <person name="Walter F."/>
            <person name="Albersmeier A."/>
            <person name="Kalinowski J."/>
            <person name="Ruckert C."/>
        </authorList>
    </citation>
    <scope>NUCLEOTIDE SEQUENCE</scope>
    <source>
        <strain evidence="3">JCM 3313</strain>
    </source>
</reference>
<keyword evidence="2" id="KW-0812">Transmembrane</keyword>
<evidence type="ECO:0000313" key="4">
    <source>
        <dbReference type="Proteomes" id="UP000639606"/>
    </source>
</evidence>
<protein>
    <submittedName>
        <fullName evidence="3">Uncharacterized protein</fullName>
    </submittedName>
</protein>
<feature type="transmembrane region" description="Helical" evidence="2">
    <location>
        <begin position="20"/>
        <end position="42"/>
    </location>
</feature>
<name>A0A918AJ07_9PSEU</name>
<proteinExistence type="predicted"/>
<organism evidence="3 4">
    <name type="scientific">Saccharothrix coeruleofusca</name>
    <dbReference type="NCBI Taxonomy" id="33919"/>
    <lineage>
        <taxon>Bacteria</taxon>
        <taxon>Bacillati</taxon>
        <taxon>Actinomycetota</taxon>
        <taxon>Actinomycetes</taxon>
        <taxon>Pseudonocardiales</taxon>
        <taxon>Pseudonocardiaceae</taxon>
        <taxon>Saccharothrix</taxon>
    </lineage>
</organism>
<reference evidence="3" key="2">
    <citation type="submission" date="2020-09" db="EMBL/GenBank/DDBJ databases">
        <authorList>
            <person name="Sun Q."/>
            <person name="Ohkuma M."/>
        </authorList>
    </citation>
    <scope>NUCLEOTIDE SEQUENCE</scope>
    <source>
        <strain evidence="3">JCM 3313</strain>
    </source>
</reference>
<accession>A0A918AJ07</accession>
<keyword evidence="4" id="KW-1185">Reference proteome</keyword>
<dbReference type="RefSeq" id="WP_189221576.1">
    <property type="nucleotide sequence ID" value="NZ_BMRG01000001.1"/>
</dbReference>
<evidence type="ECO:0000256" key="1">
    <source>
        <dbReference type="SAM" id="MobiDB-lite"/>
    </source>
</evidence>
<dbReference type="AlphaFoldDB" id="A0A918AJ07"/>
<keyword evidence="2" id="KW-0472">Membrane</keyword>
<comment type="caution">
    <text evidence="3">The sequence shown here is derived from an EMBL/GenBank/DDBJ whole genome shotgun (WGS) entry which is preliminary data.</text>
</comment>
<feature type="compositionally biased region" description="Basic and acidic residues" evidence="1">
    <location>
        <begin position="58"/>
        <end position="68"/>
    </location>
</feature>
<sequence>MGRRIGGPGGGSDKGGTGGGAVLAGVVVALAAAAGVGGDAVLSRLGESPPRTNSNSKADNRKSARDADSAVGRLGLKVTKRFARQDAECLTSSWGRVREFLARTPCRSLDRLVFAVGDGAGDTAVVSVVWVGFANGSQTRRFRDVMDEYGSGDIKPLGSGLLGLADVRFTAAHYGSRVSGSTTTVAETEALTGHVDADLLDALAEVAAELPRPTR</sequence>